<evidence type="ECO:0000313" key="3">
    <source>
        <dbReference type="EMBL" id="GLC25739.1"/>
    </source>
</evidence>
<reference evidence="3" key="1">
    <citation type="submission" date="2022-08" db="EMBL/GenBank/DDBJ databases">
        <title>Draft genome sequencing of Roseisolibacter agri AW1220.</title>
        <authorList>
            <person name="Tobiishi Y."/>
            <person name="Tonouchi A."/>
        </authorList>
    </citation>
    <scope>NUCLEOTIDE SEQUENCE</scope>
    <source>
        <strain evidence="3">AW1220</strain>
    </source>
</reference>
<comment type="caution">
    <text evidence="3">The sequence shown here is derived from an EMBL/GenBank/DDBJ whole genome shotgun (WGS) entry which is preliminary data.</text>
</comment>
<feature type="signal peptide" evidence="2">
    <location>
        <begin position="1"/>
        <end position="26"/>
    </location>
</feature>
<gene>
    <name evidence="3" type="ORF">rosag_22520</name>
</gene>
<protein>
    <submittedName>
        <fullName evidence="3">Uncharacterized protein</fullName>
    </submittedName>
</protein>
<feature type="region of interest" description="Disordered" evidence="1">
    <location>
        <begin position="196"/>
        <end position="219"/>
    </location>
</feature>
<proteinExistence type="predicted"/>
<evidence type="ECO:0000256" key="1">
    <source>
        <dbReference type="SAM" id="MobiDB-lite"/>
    </source>
</evidence>
<name>A0AA37VET2_9BACT</name>
<dbReference type="EMBL" id="BRXS01000003">
    <property type="protein sequence ID" value="GLC25739.1"/>
    <property type="molecule type" value="Genomic_DNA"/>
</dbReference>
<feature type="compositionally biased region" description="Basic and acidic residues" evidence="1">
    <location>
        <begin position="209"/>
        <end position="219"/>
    </location>
</feature>
<dbReference type="Proteomes" id="UP001161325">
    <property type="component" value="Unassembled WGS sequence"/>
</dbReference>
<evidence type="ECO:0000313" key="4">
    <source>
        <dbReference type="Proteomes" id="UP001161325"/>
    </source>
</evidence>
<keyword evidence="2" id="KW-0732">Signal</keyword>
<dbReference type="Pfam" id="PF20329">
    <property type="entry name" value="DUF6624"/>
    <property type="match status" value="1"/>
</dbReference>
<dbReference type="AlphaFoldDB" id="A0AA37VET2"/>
<organism evidence="3 4">
    <name type="scientific">Roseisolibacter agri</name>
    <dbReference type="NCBI Taxonomy" id="2014610"/>
    <lineage>
        <taxon>Bacteria</taxon>
        <taxon>Pseudomonadati</taxon>
        <taxon>Gemmatimonadota</taxon>
        <taxon>Gemmatimonadia</taxon>
        <taxon>Gemmatimonadales</taxon>
        <taxon>Gemmatimonadaceae</taxon>
        <taxon>Roseisolibacter</taxon>
    </lineage>
</organism>
<sequence length="238" mass="25594">MTRAVRLLARLLFGVVLLLGARPASAQAVRKDAPARAPRTTRRCRVDSAAQWFRRQRAWADESRHDWSDEPLRAALLRAAGIDAADAALPGFEIVGRAADAPARGDAAERTRMLDSLRALAKDRRAQWPTRSVVGPAGVHAVWLLVAADSALSRTALHRMMEAGPDESPPAAVATLEDRLRVAAGRKQIYGTQFVLAPDGTPQPAPLEDPPRVDLRRDAAGLPPLAASVCASRAPPRP</sequence>
<evidence type="ECO:0000256" key="2">
    <source>
        <dbReference type="SAM" id="SignalP"/>
    </source>
</evidence>
<dbReference type="InterPro" id="IPR046732">
    <property type="entry name" value="DUF6624"/>
</dbReference>
<keyword evidence="4" id="KW-1185">Reference proteome</keyword>
<dbReference type="RefSeq" id="WP_284350200.1">
    <property type="nucleotide sequence ID" value="NZ_BRXS01000003.1"/>
</dbReference>
<accession>A0AA37VET2</accession>
<feature type="chain" id="PRO_5041449833" evidence="2">
    <location>
        <begin position="27"/>
        <end position="238"/>
    </location>
</feature>